<evidence type="ECO:0000313" key="7">
    <source>
        <dbReference type="Proteomes" id="UP000430692"/>
    </source>
</evidence>
<evidence type="ECO:0000256" key="2">
    <source>
        <dbReference type="ARBA" id="ARBA00023015"/>
    </source>
</evidence>
<protein>
    <submittedName>
        <fullName evidence="6">MerR family DNA-binding transcriptional regulator</fullName>
    </submittedName>
</protein>
<dbReference type="EMBL" id="WUUL01000013">
    <property type="protein sequence ID" value="MXQ55317.1"/>
    <property type="molecule type" value="Genomic_DNA"/>
</dbReference>
<evidence type="ECO:0000256" key="4">
    <source>
        <dbReference type="ARBA" id="ARBA00023163"/>
    </source>
</evidence>
<comment type="caution">
    <text evidence="6">The sequence shown here is derived from an EMBL/GenBank/DDBJ whole genome shotgun (WGS) entry which is preliminary data.</text>
</comment>
<dbReference type="GO" id="GO:0003677">
    <property type="term" value="F:DNA binding"/>
    <property type="evidence" value="ECO:0007669"/>
    <property type="project" value="UniProtKB-KW"/>
</dbReference>
<dbReference type="PANTHER" id="PTHR30204">
    <property type="entry name" value="REDOX-CYCLING DRUG-SENSING TRANSCRIPTIONAL ACTIVATOR SOXR"/>
    <property type="match status" value="1"/>
</dbReference>
<dbReference type="AlphaFoldDB" id="A0A6I4VUR7"/>
<gene>
    <name evidence="6" type="ORF">GSM42_16660</name>
</gene>
<keyword evidence="4" id="KW-0804">Transcription</keyword>
<dbReference type="GO" id="GO:0003700">
    <property type="term" value="F:DNA-binding transcription factor activity"/>
    <property type="evidence" value="ECO:0007669"/>
    <property type="project" value="InterPro"/>
</dbReference>
<feature type="domain" description="HTH merR-type" evidence="5">
    <location>
        <begin position="120"/>
        <end position="174"/>
    </location>
</feature>
<dbReference type="InterPro" id="IPR009061">
    <property type="entry name" value="DNA-bd_dom_put_sf"/>
</dbReference>
<keyword evidence="1" id="KW-0678">Repressor</keyword>
<accession>A0A6I4VUR7</accession>
<dbReference type="InterPro" id="IPR000551">
    <property type="entry name" value="MerR-type_HTH_dom"/>
</dbReference>
<dbReference type="Proteomes" id="UP000430692">
    <property type="component" value="Unassembled WGS sequence"/>
</dbReference>
<organism evidence="6 7">
    <name type="scientific">Shimazuella alba</name>
    <dbReference type="NCBI Taxonomy" id="2690964"/>
    <lineage>
        <taxon>Bacteria</taxon>
        <taxon>Bacillati</taxon>
        <taxon>Bacillota</taxon>
        <taxon>Bacilli</taxon>
        <taxon>Bacillales</taxon>
        <taxon>Thermoactinomycetaceae</taxon>
        <taxon>Shimazuella</taxon>
    </lineage>
</organism>
<dbReference type="PANTHER" id="PTHR30204:SF69">
    <property type="entry name" value="MERR-FAMILY TRANSCRIPTIONAL REGULATOR"/>
    <property type="match status" value="1"/>
</dbReference>
<feature type="domain" description="HTH merR-type" evidence="5">
    <location>
        <begin position="8"/>
        <end position="70"/>
    </location>
</feature>
<dbReference type="PROSITE" id="PS50937">
    <property type="entry name" value="HTH_MERR_2"/>
    <property type="match status" value="2"/>
</dbReference>
<keyword evidence="7" id="KW-1185">Reference proteome</keyword>
<evidence type="ECO:0000259" key="5">
    <source>
        <dbReference type="PROSITE" id="PS50937"/>
    </source>
</evidence>
<dbReference type="SUPFAM" id="SSF46955">
    <property type="entry name" value="Putative DNA-binding domain"/>
    <property type="match status" value="2"/>
</dbReference>
<evidence type="ECO:0000256" key="1">
    <source>
        <dbReference type="ARBA" id="ARBA00022491"/>
    </source>
</evidence>
<keyword evidence="2" id="KW-0805">Transcription regulation</keyword>
<dbReference type="RefSeq" id="WP_160802668.1">
    <property type="nucleotide sequence ID" value="NZ_WUUL01000013.1"/>
</dbReference>
<evidence type="ECO:0000313" key="6">
    <source>
        <dbReference type="EMBL" id="MXQ55317.1"/>
    </source>
</evidence>
<reference evidence="6 7" key="1">
    <citation type="submission" date="2019-12" db="EMBL/GenBank/DDBJ databases">
        <title>Whole-genome analyses of novel actinobacteria.</title>
        <authorList>
            <person name="Sahin N."/>
            <person name="Saygin H."/>
        </authorList>
    </citation>
    <scope>NUCLEOTIDE SEQUENCE [LARGE SCALE GENOMIC DNA]</scope>
    <source>
        <strain evidence="6 7">KC615</strain>
    </source>
</reference>
<proteinExistence type="predicted"/>
<name>A0A6I4VUR7_9BACL</name>
<dbReference type="Gene3D" id="1.10.1660.10">
    <property type="match status" value="2"/>
</dbReference>
<dbReference type="InterPro" id="IPR047057">
    <property type="entry name" value="MerR_fam"/>
</dbReference>
<dbReference type="Pfam" id="PF00376">
    <property type="entry name" value="MerR"/>
    <property type="match status" value="2"/>
</dbReference>
<sequence>MNKRPIDIARKLKLSTSALRHYESRGLIPIVQRSASGYRIYTEEHVAYFECIQAMSGGFGMDVTSKVLRCIQIRDIEAAFSLINEAQANLYQEKKIAEKLLDMALSHTLSDVDKKAGNRLLTIGEVSAETHIPASAIRHWEKIGLITPDRDKTNNYRLFKRSHIRKILIINSLRPFIYSIDLTSLKQALKDLDHHDAKQTEKIAHDSLRYIHKQIQNQVRGIHYLYRLCIQLQLIE</sequence>
<dbReference type="SMART" id="SM00422">
    <property type="entry name" value="HTH_MERR"/>
    <property type="match status" value="2"/>
</dbReference>
<keyword evidence="3 6" id="KW-0238">DNA-binding</keyword>
<evidence type="ECO:0000256" key="3">
    <source>
        <dbReference type="ARBA" id="ARBA00023125"/>
    </source>
</evidence>